<comment type="caution">
    <text evidence="1">The sequence shown here is derived from an EMBL/GenBank/DDBJ whole genome shotgun (WGS) entry which is preliminary data.</text>
</comment>
<proteinExistence type="predicted"/>
<protein>
    <submittedName>
        <fullName evidence="1">AIG2-like protein D</fullName>
    </submittedName>
</protein>
<reference evidence="1 2" key="1">
    <citation type="journal article" date="2022" name="Plant J.">
        <title>Chromosome-level genome of Camellia lanceoleosa provides a valuable resource for understanding genome evolution and self-incompatibility.</title>
        <authorList>
            <person name="Gong W."/>
            <person name="Xiao S."/>
            <person name="Wang L."/>
            <person name="Liao Z."/>
            <person name="Chang Y."/>
            <person name="Mo W."/>
            <person name="Hu G."/>
            <person name="Li W."/>
            <person name="Zhao G."/>
            <person name="Zhu H."/>
            <person name="Hu X."/>
            <person name="Ji K."/>
            <person name="Xiang X."/>
            <person name="Song Q."/>
            <person name="Yuan D."/>
            <person name="Jin S."/>
            <person name="Zhang L."/>
        </authorList>
    </citation>
    <scope>NUCLEOTIDE SEQUENCE [LARGE SCALE GENOMIC DNA]</scope>
    <source>
        <strain evidence="1">SQ_2022a</strain>
    </source>
</reference>
<evidence type="ECO:0000313" key="1">
    <source>
        <dbReference type="EMBL" id="KAI7991734.1"/>
    </source>
</evidence>
<gene>
    <name evidence="1" type="ORF">LOK49_LG12G02911</name>
</gene>
<name>A0ACC0FSS8_9ERIC</name>
<sequence length="199" mass="23115">MCMGIKSREQDTHIHFTNREREREREREGSTSMATSSNLQGLHQVFVYGSLLADEVVRVLLKRIPQSSPATLNGFHRFSIKGRVYPAILPVENKKVIGRVLSGITPLELHIFDTFEDVEYKRCTVEVSLMDGSQKLQAHAYVWANSSDPNLYGDWIFEEWRQAQMKDFIKMTMRFMEELEQPESKARVETYESFYQPSG</sequence>
<keyword evidence="2" id="KW-1185">Reference proteome</keyword>
<dbReference type="Proteomes" id="UP001060215">
    <property type="component" value="Chromosome 13"/>
</dbReference>
<accession>A0ACC0FSS8</accession>
<dbReference type="EMBL" id="CM045770">
    <property type="protein sequence ID" value="KAI7991734.1"/>
    <property type="molecule type" value="Genomic_DNA"/>
</dbReference>
<evidence type="ECO:0000313" key="2">
    <source>
        <dbReference type="Proteomes" id="UP001060215"/>
    </source>
</evidence>
<organism evidence="1 2">
    <name type="scientific">Camellia lanceoleosa</name>
    <dbReference type="NCBI Taxonomy" id="1840588"/>
    <lineage>
        <taxon>Eukaryota</taxon>
        <taxon>Viridiplantae</taxon>
        <taxon>Streptophyta</taxon>
        <taxon>Embryophyta</taxon>
        <taxon>Tracheophyta</taxon>
        <taxon>Spermatophyta</taxon>
        <taxon>Magnoliopsida</taxon>
        <taxon>eudicotyledons</taxon>
        <taxon>Gunneridae</taxon>
        <taxon>Pentapetalae</taxon>
        <taxon>asterids</taxon>
        <taxon>Ericales</taxon>
        <taxon>Theaceae</taxon>
        <taxon>Camellia</taxon>
    </lineage>
</organism>